<evidence type="ECO:0000313" key="7">
    <source>
        <dbReference type="EMBL" id="EPS60218.1"/>
    </source>
</evidence>
<evidence type="ECO:0000313" key="8">
    <source>
        <dbReference type="Proteomes" id="UP000015453"/>
    </source>
</evidence>
<accession>S8DBU9</accession>
<keyword evidence="2" id="KW-0238">DNA-binding</keyword>
<evidence type="ECO:0000256" key="5">
    <source>
        <dbReference type="SAM" id="MobiDB-lite"/>
    </source>
</evidence>
<evidence type="ECO:0000256" key="1">
    <source>
        <dbReference type="ARBA" id="ARBA00023015"/>
    </source>
</evidence>
<dbReference type="GO" id="GO:0045893">
    <property type="term" value="P:positive regulation of DNA-templated transcription"/>
    <property type="evidence" value="ECO:0007669"/>
    <property type="project" value="TreeGrafter"/>
</dbReference>
<keyword evidence="3" id="KW-0804">Transcription</keyword>
<dbReference type="PROSITE" id="PS00036">
    <property type="entry name" value="BZIP_BASIC"/>
    <property type="match status" value="1"/>
</dbReference>
<dbReference type="GO" id="GO:0005634">
    <property type="term" value="C:nucleus"/>
    <property type="evidence" value="ECO:0007669"/>
    <property type="project" value="TreeGrafter"/>
</dbReference>
<name>S8DBU9_9LAMI</name>
<dbReference type="PROSITE" id="PS50217">
    <property type="entry name" value="BZIP"/>
    <property type="match status" value="1"/>
</dbReference>
<sequence>AAEEEQRMRRMKSNRESARRSRLRKRKHFESLRDEANVLRGVNVELMIRRRLTESQNQCVAAENYRLRAEAEMLRRRLSDVRRTLILRQLNCSRAWPCST</sequence>
<protein>
    <recommendedName>
        <fullName evidence="6">BZIP domain-containing protein</fullName>
    </recommendedName>
</protein>
<dbReference type="GO" id="GO:0003700">
    <property type="term" value="F:DNA-binding transcription factor activity"/>
    <property type="evidence" value="ECO:0007669"/>
    <property type="project" value="InterPro"/>
</dbReference>
<feature type="region of interest" description="Disordered" evidence="5">
    <location>
        <begin position="1"/>
        <end position="24"/>
    </location>
</feature>
<dbReference type="SUPFAM" id="SSF57959">
    <property type="entry name" value="Leucine zipper domain"/>
    <property type="match status" value="1"/>
</dbReference>
<dbReference type="InterPro" id="IPR046347">
    <property type="entry name" value="bZIP_sf"/>
</dbReference>
<dbReference type="AlphaFoldDB" id="S8DBU9"/>
<dbReference type="PANTHER" id="PTHR45764:SF21">
    <property type="entry name" value="OS03G0770000 PROTEIN"/>
    <property type="match status" value="1"/>
</dbReference>
<keyword evidence="4" id="KW-0539">Nucleus</keyword>
<evidence type="ECO:0000256" key="3">
    <source>
        <dbReference type="ARBA" id="ARBA00023163"/>
    </source>
</evidence>
<dbReference type="GO" id="GO:0000976">
    <property type="term" value="F:transcription cis-regulatory region binding"/>
    <property type="evidence" value="ECO:0007669"/>
    <property type="project" value="TreeGrafter"/>
</dbReference>
<organism evidence="7 8">
    <name type="scientific">Genlisea aurea</name>
    <dbReference type="NCBI Taxonomy" id="192259"/>
    <lineage>
        <taxon>Eukaryota</taxon>
        <taxon>Viridiplantae</taxon>
        <taxon>Streptophyta</taxon>
        <taxon>Embryophyta</taxon>
        <taxon>Tracheophyta</taxon>
        <taxon>Spermatophyta</taxon>
        <taxon>Magnoliopsida</taxon>
        <taxon>eudicotyledons</taxon>
        <taxon>Gunneridae</taxon>
        <taxon>Pentapetalae</taxon>
        <taxon>asterids</taxon>
        <taxon>lamiids</taxon>
        <taxon>Lamiales</taxon>
        <taxon>Lentibulariaceae</taxon>
        <taxon>Genlisea</taxon>
    </lineage>
</organism>
<proteinExistence type="predicted"/>
<keyword evidence="1" id="KW-0805">Transcription regulation</keyword>
<evidence type="ECO:0000256" key="4">
    <source>
        <dbReference type="ARBA" id="ARBA00023242"/>
    </source>
</evidence>
<dbReference type="EMBL" id="AUSU01007732">
    <property type="protein sequence ID" value="EPS60218.1"/>
    <property type="molecule type" value="Genomic_DNA"/>
</dbReference>
<feature type="domain" description="BZIP" evidence="6">
    <location>
        <begin position="4"/>
        <end position="46"/>
    </location>
</feature>
<dbReference type="Gene3D" id="1.20.5.170">
    <property type="match status" value="1"/>
</dbReference>
<dbReference type="SMART" id="SM00338">
    <property type="entry name" value="BRLZ"/>
    <property type="match status" value="1"/>
</dbReference>
<comment type="caution">
    <text evidence="7">The sequence shown here is derived from an EMBL/GenBank/DDBJ whole genome shotgun (WGS) entry which is preliminary data.</text>
</comment>
<feature type="non-terminal residue" evidence="7">
    <location>
        <position position="1"/>
    </location>
</feature>
<feature type="non-terminal residue" evidence="7">
    <location>
        <position position="100"/>
    </location>
</feature>
<feature type="compositionally biased region" description="Basic and acidic residues" evidence="5">
    <location>
        <begin position="1"/>
        <end position="19"/>
    </location>
</feature>
<evidence type="ECO:0000259" key="6">
    <source>
        <dbReference type="PROSITE" id="PS50217"/>
    </source>
</evidence>
<dbReference type="Pfam" id="PF00170">
    <property type="entry name" value="bZIP_1"/>
    <property type="match status" value="1"/>
</dbReference>
<keyword evidence="8" id="KW-1185">Reference proteome</keyword>
<dbReference type="PANTHER" id="PTHR45764">
    <property type="entry name" value="BZIP TRANSCRIPTION FACTOR 44"/>
    <property type="match status" value="1"/>
</dbReference>
<dbReference type="Proteomes" id="UP000015453">
    <property type="component" value="Unassembled WGS sequence"/>
</dbReference>
<evidence type="ECO:0000256" key="2">
    <source>
        <dbReference type="ARBA" id="ARBA00023125"/>
    </source>
</evidence>
<dbReference type="InterPro" id="IPR004827">
    <property type="entry name" value="bZIP"/>
</dbReference>
<gene>
    <name evidence="7" type="ORF">M569_14586</name>
</gene>
<reference evidence="7 8" key="1">
    <citation type="journal article" date="2013" name="BMC Genomics">
        <title>The miniature genome of a carnivorous plant Genlisea aurea contains a low number of genes and short non-coding sequences.</title>
        <authorList>
            <person name="Leushkin E.V."/>
            <person name="Sutormin R.A."/>
            <person name="Nabieva E.R."/>
            <person name="Penin A.A."/>
            <person name="Kondrashov A.S."/>
            <person name="Logacheva M.D."/>
        </authorList>
    </citation>
    <scope>NUCLEOTIDE SEQUENCE [LARGE SCALE GENOMIC DNA]</scope>
</reference>